<dbReference type="InterPro" id="IPR051259">
    <property type="entry name" value="rRNA_Methyltransferase"/>
</dbReference>
<organism evidence="5 6">
    <name type="scientific">Acidilutibacter cellobiosedens</name>
    <dbReference type="NCBI Taxonomy" id="2507161"/>
    <lineage>
        <taxon>Bacteria</taxon>
        <taxon>Bacillati</taxon>
        <taxon>Bacillota</taxon>
        <taxon>Tissierellia</taxon>
        <taxon>Tissierellales</taxon>
        <taxon>Acidilutibacteraceae</taxon>
        <taxon>Acidilutibacter</taxon>
    </lineage>
</organism>
<protein>
    <submittedName>
        <fullName evidence="5">RNA methyltransferase</fullName>
    </submittedName>
</protein>
<dbReference type="CDD" id="cd18095">
    <property type="entry name" value="SpoU-like_rRNA-MTase"/>
    <property type="match status" value="1"/>
</dbReference>
<dbReference type="Proteomes" id="UP000287969">
    <property type="component" value="Chromosome"/>
</dbReference>
<gene>
    <name evidence="5" type="ORF">EQM13_06950</name>
</gene>
<dbReference type="InterPro" id="IPR053888">
    <property type="entry name" value="MRM3-like_sub_bind"/>
</dbReference>
<evidence type="ECO:0000256" key="1">
    <source>
        <dbReference type="ARBA" id="ARBA00007228"/>
    </source>
</evidence>
<comment type="similarity">
    <text evidence="1">Belongs to the class IV-like SAM-binding methyltransferase superfamily. RNA methyltransferase TrmH family.</text>
</comment>
<dbReference type="Pfam" id="PF00588">
    <property type="entry name" value="SpoU_methylase"/>
    <property type="match status" value="1"/>
</dbReference>
<dbReference type="AlphaFoldDB" id="A0A410QBG7"/>
<dbReference type="SUPFAM" id="SSF75217">
    <property type="entry name" value="alpha/beta knot"/>
    <property type="match status" value="1"/>
</dbReference>
<dbReference type="InterPro" id="IPR029064">
    <property type="entry name" value="Ribosomal_eL30-like_sf"/>
</dbReference>
<keyword evidence="2 5" id="KW-0489">Methyltransferase</keyword>
<evidence type="ECO:0000256" key="3">
    <source>
        <dbReference type="ARBA" id="ARBA00022679"/>
    </source>
</evidence>
<dbReference type="GO" id="GO:0005737">
    <property type="term" value="C:cytoplasm"/>
    <property type="evidence" value="ECO:0007669"/>
    <property type="project" value="UniProtKB-ARBA"/>
</dbReference>
<dbReference type="OrthoDB" id="9785673at2"/>
<evidence type="ECO:0000259" key="4">
    <source>
        <dbReference type="SMART" id="SM00967"/>
    </source>
</evidence>
<evidence type="ECO:0000313" key="6">
    <source>
        <dbReference type="Proteomes" id="UP000287969"/>
    </source>
</evidence>
<dbReference type="GO" id="GO:0032259">
    <property type="term" value="P:methylation"/>
    <property type="evidence" value="ECO:0007669"/>
    <property type="project" value="UniProtKB-KW"/>
</dbReference>
<accession>A0A410QBG7</accession>
<evidence type="ECO:0000256" key="2">
    <source>
        <dbReference type="ARBA" id="ARBA00022603"/>
    </source>
</evidence>
<name>A0A410QBG7_9FIRM</name>
<dbReference type="PANTHER" id="PTHR43191">
    <property type="entry name" value="RRNA METHYLTRANSFERASE 3"/>
    <property type="match status" value="1"/>
</dbReference>
<dbReference type="InterPro" id="IPR013123">
    <property type="entry name" value="SpoU_subst-bd"/>
</dbReference>
<dbReference type="GO" id="GO:0006396">
    <property type="term" value="P:RNA processing"/>
    <property type="evidence" value="ECO:0007669"/>
    <property type="project" value="InterPro"/>
</dbReference>
<dbReference type="SUPFAM" id="SSF55315">
    <property type="entry name" value="L30e-like"/>
    <property type="match status" value="1"/>
</dbReference>
<feature type="domain" description="RNA 2-O ribose methyltransferase substrate binding" evidence="4">
    <location>
        <begin position="32"/>
        <end position="106"/>
    </location>
</feature>
<dbReference type="Pfam" id="PF22435">
    <property type="entry name" value="MRM3-like_sub_bind"/>
    <property type="match status" value="1"/>
</dbReference>
<keyword evidence="3 5" id="KW-0808">Transferase</keyword>
<dbReference type="InterPro" id="IPR029026">
    <property type="entry name" value="tRNA_m1G_MTases_N"/>
</dbReference>
<sequence length="264" mass="30245">MNHVVSSLSNPIVKEIKKLYKRKYRWQKKLFIVEGIKIIEECIKEKWNIKYIIIREDFPLKFEVSRLIDCIDDNNIIVVNEKVFNEITDMENPQGILGVIEFNLSDMEFLFKVKDKFFIIIDELQDPGNMGTIIRAGDAFGVNGIIITQGCVDIYSPKVVRSTMGSIFHVPIVFADDKLKLIKDLKEKKVAVYATSLRGNIHINRVNFRRDFALIIGNESNGVTEDFLRTADSLIKIPMKGKAESLNVAIASSIIMYEVLRQRG</sequence>
<dbReference type="KEGG" id="spoa:EQM13_06950"/>
<dbReference type="EMBL" id="CP035282">
    <property type="protein sequence ID" value="QAT61346.1"/>
    <property type="molecule type" value="Genomic_DNA"/>
</dbReference>
<dbReference type="InterPro" id="IPR029028">
    <property type="entry name" value="Alpha/beta_knot_MTases"/>
</dbReference>
<dbReference type="RefSeq" id="WP_071141021.1">
    <property type="nucleotide sequence ID" value="NZ_CP035282.1"/>
</dbReference>
<dbReference type="Gene3D" id="3.30.1330.30">
    <property type="match status" value="1"/>
</dbReference>
<dbReference type="PANTHER" id="PTHR43191:SF2">
    <property type="entry name" value="RRNA METHYLTRANSFERASE 3, MITOCHONDRIAL"/>
    <property type="match status" value="1"/>
</dbReference>
<evidence type="ECO:0000313" key="5">
    <source>
        <dbReference type="EMBL" id="QAT61346.1"/>
    </source>
</evidence>
<dbReference type="GO" id="GO:0008173">
    <property type="term" value="F:RNA methyltransferase activity"/>
    <property type="evidence" value="ECO:0007669"/>
    <property type="project" value="InterPro"/>
</dbReference>
<reference evidence="6" key="1">
    <citation type="submission" date="2019-01" db="EMBL/GenBank/DDBJ databases">
        <title>Draft genomes of a novel of Sporanaerobacter strains.</title>
        <authorList>
            <person name="Ma S."/>
        </authorList>
    </citation>
    <scope>NUCLEOTIDE SEQUENCE [LARGE SCALE GENOMIC DNA]</scope>
    <source>
        <strain evidence="6">NJN-17</strain>
    </source>
</reference>
<dbReference type="GO" id="GO:0003723">
    <property type="term" value="F:RNA binding"/>
    <property type="evidence" value="ECO:0007669"/>
    <property type="project" value="InterPro"/>
</dbReference>
<dbReference type="Gene3D" id="3.40.1280.10">
    <property type="match status" value="1"/>
</dbReference>
<dbReference type="InterPro" id="IPR001537">
    <property type="entry name" value="SpoU_MeTrfase"/>
</dbReference>
<keyword evidence="6" id="KW-1185">Reference proteome</keyword>
<dbReference type="SMART" id="SM00967">
    <property type="entry name" value="SpoU_sub_bind"/>
    <property type="match status" value="1"/>
</dbReference>
<proteinExistence type="inferred from homology"/>